<name>A0A4Z0C5U4_9BURK</name>
<sequence length="63" mass="7048">MIQLANDPNASRTRWRTGAAEKPAAQDSRRGRSGHAWPFLSPHARRPADQQKDVKTHRNDSGS</sequence>
<organism evidence="2 3">
    <name type="scientific">Ramlibacter henchirensis</name>
    <dbReference type="NCBI Taxonomy" id="204072"/>
    <lineage>
        <taxon>Bacteria</taxon>
        <taxon>Pseudomonadati</taxon>
        <taxon>Pseudomonadota</taxon>
        <taxon>Betaproteobacteria</taxon>
        <taxon>Burkholderiales</taxon>
        <taxon>Comamonadaceae</taxon>
        <taxon>Ramlibacter</taxon>
    </lineage>
</organism>
<reference evidence="2 3" key="1">
    <citation type="submission" date="2019-03" db="EMBL/GenBank/DDBJ databases">
        <title>Ramlibacter henchirensis DSM 14656, whole genome shotgun sequence.</title>
        <authorList>
            <person name="Zhang X."/>
            <person name="Feng G."/>
            <person name="Zhu H."/>
        </authorList>
    </citation>
    <scope>NUCLEOTIDE SEQUENCE [LARGE SCALE GENOMIC DNA]</scope>
    <source>
        <strain evidence="2 3">DSM 14656</strain>
    </source>
</reference>
<dbReference type="AlphaFoldDB" id="A0A4Z0C5U4"/>
<keyword evidence="3" id="KW-1185">Reference proteome</keyword>
<feature type="region of interest" description="Disordered" evidence="1">
    <location>
        <begin position="1"/>
        <end position="63"/>
    </location>
</feature>
<evidence type="ECO:0000313" key="2">
    <source>
        <dbReference type="EMBL" id="TFZ06651.1"/>
    </source>
</evidence>
<evidence type="ECO:0000313" key="3">
    <source>
        <dbReference type="Proteomes" id="UP000298180"/>
    </source>
</evidence>
<dbReference type="RefSeq" id="WP_135262737.1">
    <property type="nucleotide sequence ID" value="NZ_SMLM01000001.1"/>
</dbReference>
<dbReference type="OrthoDB" id="8911764at2"/>
<proteinExistence type="predicted"/>
<evidence type="ECO:0000256" key="1">
    <source>
        <dbReference type="SAM" id="MobiDB-lite"/>
    </source>
</evidence>
<feature type="compositionally biased region" description="Polar residues" evidence="1">
    <location>
        <begin position="1"/>
        <end position="12"/>
    </location>
</feature>
<accession>A0A4Z0C5U4</accession>
<comment type="caution">
    <text evidence="2">The sequence shown here is derived from an EMBL/GenBank/DDBJ whole genome shotgun (WGS) entry which is preliminary data.</text>
</comment>
<feature type="compositionally biased region" description="Basic and acidic residues" evidence="1">
    <location>
        <begin position="46"/>
        <end position="63"/>
    </location>
</feature>
<dbReference type="Proteomes" id="UP000298180">
    <property type="component" value="Unassembled WGS sequence"/>
</dbReference>
<gene>
    <name evidence="2" type="ORF">EZ313_08515</name>
</gene>
<protein>
    <submittedName>
        <fullName evidence="2">Uncharacterized protein</fullName>
    </submittedName>
</protein>
<dbReference type="EMBL" id="SMLM01000001">
    <property type="protein sequence ID" value="TFZ06651.1"/>
    <property type="molecule type" value="Genomic_DNA"/>
</dbReference>